<evidence type="ECO:0000256" key="6">
    <source>
        <dbReference type="SAM" id="Phobius"/>
    </source>
</evidence>
<feature type="transmembrane region" description="Helical" evidence="6">
    <location>
        <begin position="269"/>
        <end position="290"/>
    </location>
</feature>
<keyword evidence="8" id="KW-1185">Reference proteome</keyword>
<keyword evidence="5 6" id="KW-0472">Membrane</keyword>
<protein>
    <submittedName>
        <fullName evidence="9">MFS-type transporter SLC18B1-like</fullName>
    </submittedName>
</protein>
<keyword evidence="4 6" id="KW-1133">Transmembrane helix</keyword>
<feature type="transmembrane region" description="Helical" evidence="6">
    <location>
        <begin position="189"/>
        <end position="209"/>
    </location>
</feature>
<evidence type="ECO:0000256" key="4">
    <source>
        <dbReference type="ARBA" id="ARBA00022989"/>
    </source>
</evidence>
<keyword evidence="3 6" id="KW-0812">Transmembrane</keyword>
<dbReference type="PANTHER" id="PTHR23506">
    <property type="entry name" value="GH10249P"/>
    <property type="match status" value="1"/>
</dbReference>
<evidence type="ECO:0000313" key="9">
    <source>
        <dbReference type="RefSeq" id="XP_003743383.1"/>
    </source>
</evidence>
<feature type="domain" description="Major facilitator superfamily (MFS) profile" evidence="7">
    <location>
        <begin position="228"/>
        <end position="430"/>
    </location>
</feature>
<dbReference type="Pfam" id="PF07690">
    <property type="entry name" value="MFS_1"/>
    <property type="match status" value="1"/>
</dbReference>
<feature type="transmembrane region" description="Helical" evidence="6">
    <location>
        <begin position="23"/>
        <end position="43"/>
    </location>
</feature>
<dbReference type="Proteomes" id="UP000694867">
    <property type="component" value="Unplaced"/>
</dbReference>
<dbReference type="GeneID" id="100898266"/>
<organism evidence="8 9">
    <name type="scientific">Galendromus occidentalis</name>
    <name type="common">western predatory mite</name>
    <dbReference type="NCBI Taxonomy" id="34638"/>
    <lineage>
        <taxon>Eukaryota</taxon>
        <taxon>Metazoa</taxon>
        <taxon>Ecdysozoa</taxon>
        <taxon>Arthropoda</taxon>
        <taxon>Chelicerata</taxon>
        <taxon>Arachnida</taxon>
        <taxon>Acari</taxon>
        <taxon>Parasitiformes</taxon>
        <taxon>Mesostigmata</taxon>
        <taxon>Gamasina</taxon>
        <taxon>Phytoseioidea</taxon>
        <taxon>Phytoseiidae</taxon>
        <taxon>Typhlodrominae</taxon>
        <taxon>Galendromus</taxon>
    </lineage>
</organism>
<feature type="transmembrane region" description="Helical" evidence="6">
    <location>
        <begin position="158"/>
        <end position="177"/>
    </location>
</feature>
<dbReference type="GO" id="GO:0016020">
    <property type="term" value="C:membrane"/>
    <property type="evidence" value="ECO:0007669"/>
    <property type="project" value="UniProtKB-SubCell"/>
</dbReference>
<reference evidence="9" key="1">
    <citation type="submission" date="2025-08" db="UniProtKB">
        <authorList>
            <consortium name="RefSeq"/>
        </authorList>
    </citation>
    <scope>IDENTIFICATION</scope>
</reference>
<evidence type="ECO:0000256" key="1">
    <source>
        <dbReference type="ARBA" id="ARBA00004141"/>
    </source>
</evidence>
<dbReference type="InterPro" id="IPR020846">
    <property type="entry name" value="MFS_dom"/>
</dbReference>
<feature type="transmembrane region" description="Helical" evidence="6">
    <location>
        <begin position="333"/>
        <end position="354"/>
    </location>
</feature>
<dbReference type="PROSITE" id="PS50850">
    <property type="entry name" value="MFS"/>
    <property type="match status" value="1"/>
</dbReference>
<accession>A0AAJ6QTA1</accession>
<evidence type="ECO:0000259" key="7">
    <source>
        <dbReference type="PROSITE" id="PS50850"/>
    </source>
</evidence>
<feature type="transmembrane region" description="Helical" evidence="6">
    <location>
        <begin position="299"/>
        <end position="321"/>
    </location>
</feature>
<sequence length="430" mass="46290">MTPTIDTAAGAPTATRGVESRRALLVVAFIGFGLLLQSANYSHLTSFFNVYALEEKKLSSTQYGIIMGSYNFVMVFVSPLAAKLVSLRLVNDKSLLLAAWTIDALFCLMMSAVYKLRPGRPFFCGSLIIRILEASACSIGFVMPYVFSGSELNGMSHIMVPVLDTVYGWAVVAGPVMSGLLFDIGGFPLPFWVLGTALLVWTFLAVCFLPEPRKRRTEAPRSRSLWFVLNFTVIVDVLCTMSVHLLITFNESTLAQHLNVKFGYDATQSGLLFFAVGGAHAVTSLISGFLSKKMPDPRYFVFGGQMVMLAALVLQGPLISIKQTEMTLVLAQILLGVGAGPAFGCCYLHALRFLSDWGEKKDTHAALAAIFVPAFAISGVIGPIASNIALDYSSYETTVAIGALQAAAATILLLGTICLGPRSFQKSADV</sequence>
<feature type="transmembrane region" description="Helical" evidence="6">
    <location>
        <begin position="366"/>
        <end position="385"/>
    </location>
</feature>
<dbReference type="AlphaFoldDB" id="A0AAJ6QTA1"/>
<evidence type="ECO:0000256" key="5">
    <source>
        <dbReference type="ARBA" id="ARBA00023136"/>
    </source>
</evidence>
<dbReference type="InterPro" id="IPR011701">
    <property type="entry name" value="MFS"/>
</dbReference>
<keyword evidence="2" id="KW-0813">Transport</keyword>
<dbReference type="Gene3D" id="1.20.1250.20">
    <property type="entry name" value="MFS general substrate transporter like domains"/>
    <property type="match status" value="2"/>
</dbReference>
<dbReference type="PANTHER" id="PTHR23506:SF26">
    <property type="entry name" value="MFS-TYPE TRANSPORTER SLC18B1"/>
    <property type="match status" value="1"/>
</dbReference>
<dbReference type="InterPro" id="IPR050930">
    <property type="entry name" value="MFS_Vesicular_Transporter"/>
</dbReference>
<feature type="transmembrane region" description="Helical" evidence="6">
    <location>
        <begin position="63"/>
        <end position="82"/>
    </location>
</feature>
<proteinExistence type="predicted"/>
<evidence type="ECO:0000256" key="2">
    <source>
        <dbReference type="ARBA" id="ARBA00022448"/>
    </source>
</evidence>
<feature type="transmembrane region" description="Helical" evidence="6">
    <location>
        <begin position="126"/>
        <end position="146"/>
    </location>
</feature>
<gene>
    <name evidence="9" type="primary">LOC100898266</name>
</gene>
<dbReference type="InterPro" id="IPR036259">
    <property type="entry name" value="MFS_trans_sf"/>
</dbReference>
<feature type="transmembrane region" description="Helical" evidence="6">
    <location>
        <begin position="94"/>
        <end position="114"/>
    </location>
</feature>
<feature type="transmembrane region" description="Helical" evidence="6">
    <location>
        <begin position="397"/>
        <end position="419"/>
    </location>
</feature>
<dbReference type="KEGG" id="goe:100898266"/>
<name>A0AAJ6QTA1_9ACAR</name>
<dbReference type="RefSeq" id="XP_003743383.1">
    <property type="nucleotide sequence ID" value="XM_003743335.1"/>
</dbReference>
<feature type="transmembrane region" description="Helical" evidence="6">
    <location>
        <begin position="225"/>
        <end position="249"/>
    </location>
</feature>
<evidence type="ECO:0000313" key="8">
    <source>
        <dbReference type="Proteomes" id="UP000694867"/>
    </source>
</evidence>
<dbReference type="SUPFAM" id="SSF103473">
    <property type="entry name" value="MFS general substrate transporter"/>
    <property type="match status" value="1"/>
</dbReference>
<evidence type="ECO:0000256" key="3">
    <source>
        <dbReference type="ARBA" id="ARBA00022692"/>
    </source>
</evidence>
<dbReference type="GO" id="GO:0022857">
    <property type="term" value="F:transmembrane transporter activity"/>
    <property type="evidence" value="ECO:0007669"/>
    <property type="project" value="InterPro"/>
</dbReference>
<comment type="subcellular location">
    <subcellularLocation>
        <location evidence="1">Membrane</location>
        <topology evidence="1">Multi-pass membrane protein</topology>
    </subcellularLocation>
</comment>